<evidence type="ECO:0000313" key="1">
    <source>
        <dbReference type="EMBL" id="QPD02419.1"/>
    </source>
</evidence>
<proteinExistence type="predicted"/>
<dbReference type="AlphaFoldDB" id="A0A7S8FA82"/>
<name>A0A7S8FA82_9BACT</name>
<sequence>MALEQTKSNREIEAFRRFISASRIRIDPATIEKREPPEPDILCTHLEEGPLAFELVEICDSNLAEFMATVIEGGAYYMRTTDPSAKIIRKKLRRRYKTDYLVELLCYTDGRVITPANVILPTIRPYLASWKSIFRRAWLLNRGEVYQVWSAD</sequence>
<evidence type="ECO:0000313" key="2">
    <source>
        <dbReference type="Proteomes" id="UP000593737"/>
    </source>
</evidence>
<dbReference type="EMBL" id="CP047423">
    <property type="protein sequence ID" value="QPD02419.1"/>
    <property type="molecule type" value="Genomic_DNA"/>
</dbReference>
<gene>
    <name evidence="1" type="ORF">Nkreftii_000193</name>
</gene>
<dbReference type="Proteomes" id="UP000593737">
    <property type="component" value="Chromosome"/>
</dbReference>
<dbReference type="KEGG" id="nkf:Nkreftii_000193"/>
<organism evidence="1 2">
    <name type="scientific">Candidatus Nitrospira kreftii</name>
    <dbReference type="NCBI Taxonomy" id="2652173"/>
    <lineage>
        <taxon>Bacteria</taxon>
        <taxon>Pseudomonadati</taxon>
        <taxon>Nitrospirota</taxon>
        <taxon>Nitrospiria</taxon>
        <taxon>Nitrospirales</taxon>
        <taxon>Nitrospiraceae</taxon>
        <taxon>Nitrospira</taxon>
    </lineage>
</organism>
<protein>
    <submittedName>
        <fullName evidence="1">Uncharacterized protein</fullName>
    </submittedName>
</protein>
<accession>A0A7S8FA82</accession>
<reference evidence="1 2" key="1">
    <citation type="journal article" date="2020" name="ISME J.">
        <title>Enrichment and physiological characterization of a novel comammox Nitrospira indicates ammonium inhibition of complete nitrification.</title>
        <authorList>
            <person name="Sakoula D."/>
            <person name="Koch H."/>
            <person name="Frank J."/>
            <person name="Jetten M.S.M."/>
            <person name="van Kessel M.A.H.J."/>
            <person name="Lucker S."/>
        </authorList>
    </citation>
    <scope>NUCLEOTIDE SEQUENCE [LARGE SCALE GENOMIC DNA]</scope>
    <source>
        <strain evidence="1">Comreactor17</strain>
    </source>
</reference>